<dbReference type="InterPro" id="IPR036291">
    <property type="entry name" value="NAD(P)-bd_dom_sf"/>
</dbReference>
<dbReference type="PANTHER" id="PTHR24320:SF282">
    <property type="entry name" value="WW DOMAIN-CONTAINING OXIDOREDUCTASE"/>
    <property type="match status" value="1"/>
</dbReference>
<dbReference type="SUPFAM" id="SSF51735">
    <property type="entry name" value="NAD(P)-binding Rossmann-fold domains"/>
    <property type="match status" value="1"/>
</dbReference>
<reference evidence="4 5" key="1">
    <citation type="journal article" date="2020" name="Genome Biol. Evol.">
        <title>A new high-quality draft genome assembly of the Chinese cordyceps Ophiocordyceps sinensis.</title>
        <authorList>
            <person name="Shu R."/>
            <person name="Zhang J."/>
            <person name="Meng Q."/>
            <person name="Zhang H."/>
            <person name="Zhou G."/>
            <person name="Li M."/>
            <person name="Wu P."/>
            <person name="Zhao Y."/>
            <person name="Chen C."/>
            <person name="Qin Q."/>
        </authorList>
    </citation>
    <scope>NUCLEOTIDE SEQUENCE [LARGE SCALE GENOMIC DNA]</scope>
    <source>
        <strain evidence="4 5">IOZ07</strain>
    </source>
</reference>
<keyword evidence="5" id="KW-1185">Reference proteome</keyword>
<protein>
    <recommendedName>
        <fullName evidence="6">NAD(P)-binding domain protein</fullName>
    </recommendedName>
</protein>
<dbReference type="InterPro" id="IPR002347">
    <property type="entry name" value="SDR_fam"/>
</dbReference>
<dbReference type="PANTHER" id="PTHR24320">
    <property type="entry name" value="RETINOL DEHYDROGENASE"/>
    <property type="match status" value="1"/>
</dbReference>
<accession>A0A8H4PZG0</accession>
<evidence type="ECO:0000256" key="3">
    <source>
        <dbReference type="ARBA" id="ARBA00023002"/>
    </source>
</evidence>
<dbReference type="EMBL" id="JAAVMX010000001">
    <property type="protein sequence ID" value="KAF4513355.1"/>
    <property type="molecule type" value="Genomic_DNA"/>
</dbReference>
<keyword evidence="3" id="KW-0560">Oxidoreductase</keyword>
<dbReference type="OrthoDB" id="191139at2759"/>
<sequence>MFFFKSSKPFDPDKDIPSLEGKVILVTGGNIGLGKQAILEYARHNPRQIWLAARNLDKAKATVDEIRQQVQGAPPIKILQMDLVSFESVKKAADVFAAESDRLDILMLNAGIVASAPGLTKEGYEMQFRTNHMGHALLTRLLMPILEKTAQGSADADVRIVSLSSAGHNMAPTGGIVFESLKTEARGLGPLGRYSQSKLANLLFARHVAKRYPQFTVSAIHPGLVHTNIAAGASGVPSVVRMLARFVSPLLTSVEDGAKNQLWASVSSDVQSGEYYEPIGIAGKCSALGKDDDLAKKLWDWTEKELDAHVKTPAAGKTRSSNL</sequence>
<dbReference type="PRINTS" id="PR00081">
    <property type="entry name" value="GDHRDH"/>
</dbReference>
<name>A0A8H4PZG0_9HYPO</name>
<dbReference type="Proteomes" id="UP000557566">
    <property type="component" value="Unassembled WGS sequence"/>
</dbReference>
<evidence type="ECO:0000256" key="2">
    <source>
        <dbReference type="ARBA" id="ARBA00022857"/>
    </source>
</evidence>
<comment type="caution">
    <text evidence="4">The sequence shown here is derived from an EMBL/GenBank/DDBJ whole genome shotgun (WGS) entry which is preliminary data.</text>
</comment>
<organism evidence="4 5">
    <name type="scientific">Ophiocordyceps sinensis</name>
    <dbReference type="NCBI Taxonomy" id="72228"/>
    <lineage>
        <taxon>Eukaryota</taxon>
        <taxon>Fungi</taxon>
        <taxon>Dikarya</taxon>
        <taxon>Ascomycota</taxon>
        <taxon>Pezizomycotina</taxon>
        <taxon>Sordariomycetes</taxon>
        <taxon>Hypocreomycetidae</taxon>
        <taxon>Hypocreales</taxon>
        <taxon>Ophiocordycipitaceae</taxon>
        <taxon>Ophiocordyceps</taxon>
    </lineage>
</organism>
<proteinExistence type="inferred from homology"/>
<gene>
    <name evidence="4" type="ORF">G6O67_000633</name>
</gene>
<evidence type="ECO:0000313" key="5">
    <source>
        <dbReference type="Proteomes" id="UP000557566"/>
    </source>
</evidence>
<dbReference type="AlphaFoldDB" id="A0A8H4PZG0"/>
<dbReference type="Gene3D" id="3.40.50.720">
    <property type="entry name" value="NAD(P)-binding Rossmann-like Domain"/>
    <property type="match status" value="1"/>
</dbReference>
<dbReference type="GO" id="GO:0016491">
    <property type="term" value="F:oxidoreductase activity"/>
    <property type="evidence" value="ECO:0007669"/>
    <property type="project" value="UniProtKB-KW"/>
</dbReference>
<comment type="similarity">
    <text evidence="1">Belongs to the short-chain dehydrogenases/reductases (SDR) family.</text>
</comment>
<evidence type="ECO:0008006" key="6">
    <source>
        <dbReference type="Google" id="ProtNLM"/>
    </source>
</evidence>
<evidence type="ECO:0000256" key="1">
    <source>
        <dbReference type="ARBA" id="ARBA00006484"/>
    </source>
</evidence>
<evidence type="ECO:0000313" key="4">
    <source>
        <dbReference type="EMBL" id="KAF4513355.1"/>
    </source>
</evidence>
<keyword evidence="2" id="KW-0521">NADP</keyword>
<dbReference type="Pfam" id="PF00106">
    <property type="entry name" value="adh_short"/>
    <property type="match status" value="1"/>
</dbReference>